<comment type="caution">
    <text evidence="2">The sequence shown here is derived from an EMBL/GenBank/DDBJ whole genome shotgun (WGS) entry which is preliminary data.</text>
</comment>
<dbReference type="Proteomes" id="UP000277108">
    <property type="component" value="Unassembled WGS sequence"/>
</dbReference>
<dbReference type="Gene3D" id="1.20.120.450">
    <property type="entry name" value="dinb family like domain"/>
    <property type="match status" value="1"/>
</dbReference>
<dbReference type="OrthoDB" id="9796039at2"/>
<feature type="domain" description="DinB-like" evidence="1">
    <location>
        <begin position="33"/>
        <end position="162"/>
    </location>
</feature>
<keyword evidence="3" id="KW-1185">Reference proteome</keyword>
<evidence type="ECO:0000313" key="3">
    <source>
        <dbReference type="Proteomes" id="UP000277108"/>
    </source>
</evidence>
<name>A0A3N5C3C6_9BACL</name>
<sequence length="168" mass="19440">MDKQFPIGKLNVPSVISMKDVEVAMDEVEEYVHQLNRVIDGISNEDFNRTYREGAWNVRQLIHHIADSQVNMYVRLKMALTDSGVVIAEFDQNQWIEHVDNEMDVDVSIQALDGLNQRIATLGRELSDEDLEQYFMLNGEKVTVFEQLLKLSWHPRHHLAHIEIALGQ</sequence>
<dbReference type="EMBL" id="RKRK01000003">
    <property type="protein sequence ID" value="RPF56698.1"/>
    <property type="molecule type" value="Genomic_DNA"/>
</dbReference>
<dbReference type="AlphaFoldDB" id="A0A3N5C3C6"/>
<organism evidence="2 3">
    <name type="scientific">Abyssicoccus albus</name>
    <dbReference type="NCBI Taxonomy" id="1817405"/>
    <lineage>
        <taxon>Bacteria</taxon>
        <taxon>Bacillati</taxon>
        <taxon>Bacillota</taxon>
        <taxon>Bacilli</taxon>
        <taxon>Bacillales</taxon>
        <taxon>Abyssicoccaceae</taxon>
    </lineage>
</organism>
<accession>A0A3N5C3C6</accession>
<dbReference type="RefSeq" id="WP_123808025.1">
    <property type="nucleotide sequence ID" value="NZ_RKRK01000003.1"/>
</dbReference>
<dbReference type="InterPro" id="IPR024775">
    <property type="entry name" value="DinB-like"/>
</dbReference>
<dbReference type="InterPro" id="IPR034660">
    <property type="entry name" value="DinB/YfiT-like"/>
</dbReference>
<proteinExistence type="predicted"/>
<evidence type="ECO:0000313" key="2">
    <source>
        <dbReference type="EMBL" id="RPF56698.1"/>
    </source>
</evidence>
<dbReference type="SUPFAM" id="SSF109854">
    <property type="entry name" value="DinB/YfiT-like putative metalloenzymes"/>
    <property type="match status" value="1"/>
</dbReference>
<reference evidence="2 3" key="1">
    <citation type="submission" date="2018-11" db="EMBL/GenBank/DDBJ databases">
        <title>Genomic Encyclopedia of Type Strains, Phase IV (KMG-IV): sequencing the most valuable type-strain genomes for metagenomic binning, comparative biology and taxonomic classification.</title>
        <authorList>
            <person name="Goeker M."/>
        </authorList>
    </citation>
    <scope>NUCLEOTIDE SEQUENCE [LARGE SCALE GENOMIC DNA]</scope>
    <source>
        <strain evidence="2 3">DSM 29158</strain>
    </source>
</reference>
<evidence type="ECO:0000259" key="1">
    <source>
        <dbReference type="Pfam" id="PF12867"/>
    </source>
</evidence>
<dbReference type="Pfam" id="PF12867">
    <property type="entry name" value="DinB_2"/>
    <property type="match status" value="1"/>
</dbReference>
<protein>
    <submittedName>
        <fullName evidence="2">DinB family protein</fullName>
    </submittedName>
</protein>
<dbReference type="NCBIfam" id="NF009807">
    <property type="entry name" value="PRK13291.1"/>
    <property type="match status" value="1"/>
</dbReference>
<gene>
    <name evidence="2" type="ORF">EDD62_1354</name>
</gene>